<protein>
    <recommendedName>
        <fullName evidence="4">DUF1707 domain-containing protein</fullName>
    </recommendedName>
</protein>
<comment type="caution">
    <text evidence="2">The sequence shown here is derived from an EMBL/GenBank/DDBJ whole genome shotgun (WGS) entry which is preliminary data.</text>
</comment>
<keyword evidence="1" id="KW-0812">Transmembrane</keyword>
<reference evidence="3" key="1">
    <citation type="journal article" date="2019" name="Int. J. Syst. Evol. Microbiol.">
        <title>The Global Catalogue of Microorganisms (GCM) 10K type strain sequencing project: providing services to taxonomists for standard genome sequencing and annotation.</title>
        <authorList>
            <consortium name="The Broad Institute Genomics Platform"/>
            <consortium name="The Broad Institute Genome Sequencing Center for Infectious Disease"/>
            <person name="Wu L."/>
            <person name="Ma J."/>
        </authorList>
    </citation>
    <scope>NUCLEOTIDE SEQUENCE [LARGE SCALE GENOMIC DNA]</scope>
    <source>
        <strain evidence="3">CCM 7043</strain>
    </source>
</reference>
<organism evidence="2 3">
    <name type="scientific">Pseudonocardia yunnanensis</name>
    <dbReference type="NCBI Taxonomy" id="58107"/>
    <lineage>
        <taxon>Bacteria</taxon>
        <taxon>Bacillati</taxon>
        <taxon>Actinomycetota</taxon>
        <taxon>Actinomycetes</taxon>
        <taxon>Pseudonocardiales</taxon>
        <taxon>Pseudonocardiaceae</taxon>
        <taxon>Pseudonocardia</taxon>
    </lineage>
</organism>
<keyword evidence="1" id="KW-0472">Membrane</keyword>
<gene>
    <name evidence="2" type="ORF">ACFSJD_28040</name>
</gene>
<dbReference type="EMBL" id="JBHUCO010000033">
    <property type="protein sequence ID" value="MFD1521380.1"/>
    <property type="molecule type" value="Genomic_DNA"/>
</dbReference>
<evidence type="ECO:0000313" key="2">
    <source>
        <dbReference type="EMBL" id="MFD1521380.1"/>
    </source>
</evidence>
<keyword evidence="3" id="KW-1185">Reference proteome</keyword>
<evidence type="ECO:0008006" key="4">
    <source>
        <dbReference type="Google" id="ProtNLM"/>
    </source>
</evidence>
<name>A0ABW4F3V9_9PSEU</name>
<evidence type="ECO:0000313" key="3">
    <source>
        <dbReference type="Proteomes" id="UP001597114"/>
    </source>
</evidence>
<feature type="transmembrane region" description="Helical" evidence="1">
    <location>
        <begin position="66"/>
        <end position="92"/>
    </location>
</feature>
<evidence type="ECO:0000256" key="1">
    <source>
        <dbReference type="SAM" id="Phobius"/>
    </source>
</evidence>
<sequence>MTVHPSGDDQKHAAELVRCAVDDGRIEVRDAGRLLSTTYRARTRRELDDVVGLLTRPGRDASDRAAYLRAAVHIVLFAAVAAVLLIAALHSIDPLSPH</sequence>
<proteinExistence type="predicted"/>
<dbReference type="Proteomes" id="UP001597114">
    <property type="component" value="Unassembled WGS sequence"/>
</dbReference>
<dbReference type="RefSeq" id="WP_344730192.1">
    <property type="nucleotide sequence ID" value="NZ_BAAAUS010000065.1"/>
</dbReference>
<keyword evidence="1" id="KW-1133">Transmembrane helix</keyword>
<accession>A0ABW4F3V9</accession>